<evidence type="ECO:0000313" key="3">
    <source>
        <dbReference type="EMBL" id="GFS53738.1"/>
    </source>
</evidence>
<dbReference type="PROSITE" id="PS50227">
    <property type="entry name" value="G_PROTEIN_RECEP_F2_3"/>
    <property type="match status" value="1"/>
</dbReference>
<name>A0A8X6INP8_9ARAC</name>
<sequence>MPVVEDSELSLACITQGSSAMQVRWFKDGAAINVQTSYRSMWTTLVPKNSKDQYTAILGFEKAHVLDSALSIQSIDASEKMPVVEDSELSLACITQGSSAMQVRWFKDGAAINVQTSYRSMWTTLVPKNSKDQYTAILGFEKAHVLDSGEFICQVSDWGIIQNKSIHVSVVTKPKAQVIPLTSTVRQGDRMVITCLSQDDVHGSFGYNWVKNNHILNPSVEPEMVEDLYPAGSRLLIHSARASATYTCIITSTAGSTRKDCSVTVISAKGATPTCPTEKYLEVRWSKTAANTEDIQFCPKGYTGEVRRHCNLKKDNEAAWGEPDYSRCLSSEFLTIQDKFESLRMGYLITEVGTLMQELKLYLWNMRDRFHIAEGEPVVDLLEGLLDYQRKHGKNDENQFKNNSQIFLDIVSFLLDSPRLIQKQSHVIKLHQQILSHGLLHGSSISGDTFHMFQRSALVLEVGQVQNEGQRILSFPSRKATREVKDLSQPSWLTDSVELDFNTWIVENFQELLISGLLLFSFFPSIQIWVWLYFAQRSRHGVPASLQNRCCGRSDWTEGSRSSVIEIEGQSSSSSSKSYREPSNNVEHILWSSRLLSGDSHLLQQEDMISMSRTVPQSAPINVRTPIREVCPPVFQIPSPLTTAQFTVPSIFFYSAVAFFIDAPSIDFSCIWVLAYNRPKGYHNSLCLAFGEKGYRGATIDCCPFK</sequence>
<gene>
    <name evidence="3" type="primary">AVEN_267656_1</name>
    <name evidence="3" type="ORF">TNIN_337231</name>
</gene>
<dbReference type="PANTHER" id="PTHR45813:SF8">
    <property type="entry name" value="IG-LIKE DOMAIN-CONTAINING PROTEIN"/>
    <property type="match status" value="1"/>
</dbReference>
<dbReference type="SUPFAM" id="SSF48726">
    <property type="entry name" value="Immunoglobulin"/>
    <property type="match status" value="2"/>
</dbReference>
<dbReference type="InterPro" id="IPR036179">
    <property type="entry name" value="Ig-like_dom_sf"/>
</dbReference>
<protein>
    <submittedName>
        <fullName evidence="3">Uncharacterized protein</fullName>
    </submittedName>
</protein>
<dbReference type="GO" id="GO:0007189">
    <property type="term" value="P:adenylate cyclase-activating G protein-coupled receptor signaling pathway"/>
    <property type="evidence" value="ECO:0007669"/>
    <property type="project" value="TreeGrafter"/>
</dbReference>
<organism evidence="3 4">
    <name type="scientific">Trichonephila inaurata madagascariensis</name>
    <dbReference type="NCBI Taxonomy" id="2747483"/>
    <lineage>
        <taxon>Eukaryota</taxon>
        <taxon>Metazoa</taxon>
        <taxon>Ecdysozoa</taxon>
        <taxon>Arthropoda</taxon>
        <taxon>Chelicerata</taxon>
        <taxon>Arachnida</taxon>
        <taxon>Araneae</taxon>
        <taxon>Araneomorphae</taxon>
        <taxon>Entelegynae</taxon>
        <taxon>Araneoidea</taxon>
        <taxon>Nephilidae</taxon>
        <taxon>Trichonephila</taxon>
        <taxon>Trichonephila inaurata</taxon>
    </lineage>
</organism>
<dbReference type="EMBL" id="BMAV01026834">
    <property type="protein sequence ID" value="GFS53738.1"/>
    <property type="molecule type" value="Genomic_DNA"/>
</dbReference>
<dbReference type="InterPro" id="IPR051587">
    <property type="entry name" value="Adhesion_GPCR"/>
</dbReference>
<dbReference type="InterPro" id="IPR036445">
    <property type="entry name" value="GPCR_2_extracell_dom_sf"/>
</dbReference>
<feature type="domain" description="G-protein coupled receptors family 2 profile 1" evidence="1">
    <location>
        <begin position="260"/>
        <end position="332"/>
    </location>
</feature>
<evidence type="ECO:0000259" key="1">
    <source>
        <dbReference type="PROSITE" id="PS50227"/>
    </source>
</evidence>
<dbReference type="GO" id="GO:0004930">
    <property type="term" value="F:G protein-coupled receptor activity"/>
    <property type="evidence" value="ECO:0007669"/>
    <property type="project" value="InterPro"/>
</dbReference>
<dbReference type="Proteomes" id="UP000886998">
    <property type="component" value="Unassembled WGS sequence"/>
</dbReference>
<proteinExistence type="predicted"/>
<reference evidence="3" key="1">
    <citation type="submission" date="2020-08" db="EMBL/GenBank/DDBJ databases">
        <title>Multicomponent nature underlies the extraordinary mechanical properties of spider dragline silk.</title>
        <authorList>
            <person name="Kono N."/>
            <person name="Nakamura H."/>
            <person name="Mori M."/>
            <person name="Yoshida Y."/>
            <person name="Ohtoshi R."/>
            <person name="Malay A.D."/>
            <person name="Moran D.A.P."/>
            <person name="Tomita M."/>
            <person name="Numata K."/>
            <person name="Arakawa K."/>
        </authorList>
    </citation>
    <scope>NUCLEOTIDE SEQUENCE</scope>
</reference>
<feature type="domain" description="Ig-like" evidence="2">
    <location>
        <begin position="1"/>
        <end position="29"/>
    </location>
</feature>
<dbReference type="InterPro" id="IPR013098">
    <property type="entry name" value="Ig_I-set"/>
</dbReference>
<dbReference type="InterPro" id="IPR013783">
    <property type="entry name" value="Ig-like_fold"/>
</dbReference>
<dbReference type="Gene3D" id="2.60.40.10">
    <property type="entry name" value="Immunoglobulins"/>
    <property type="match status" value="2"/>
</dbReference>
<dbReference type="GO" id="GO:0016020">
    <property type="term" value="C:membrane"/>
    <property type="evidence" value="ECO:0007669"/>
    <property type="project" value="InterPro"/>
</dbReference>
<keyword evidence="4" id="KW-1185">Reference proteome</keyword>
<evidence type="ECO:0000313" key="4">
    <source>
        <dbReference type="Proteomes" id="UP000886998"/>
    </source>
</evidence>
<feature type="domain" description="Ig-like" evidence="2">
    <location>
        <begin position="174"/>
        <end position="264"/>
    </location>
</feature>
<comment type="caution">
    <text evidence="3">The sequence shown here is derived from an EMBL/GenBank/DDBJ whole genome shotgun (WGS) entry which is preliminary data.</text>
</comment>
<dbReference type="AlphaFoldDB" id="A0A8X6INP8"/>
<dbReference type="InterPro" id="IPR003599">
    <property type="entry name" value="Ig_sub"/>
</dbReference>
<dbReference type="Pfam" id="PF07679">
    <property type="entry name" value="I-set"/>
    <property type="match status" value="1"/>
</dbReference>
<feature type="domain" description="Ig-like" evidence="2">
    <location>
        <begin position="68"/>
        <end position="169"/>
    </location>
</feature>
<dbReference type="PANTHER" id="PTHR45813">
    <property type="entry name" value="IG-LIKE DOMAIN-CONTAINING PROTEIN"/>
    <property type="match status" value="1"/>
</dbReference>
<dbReference type="SMART" id="SM00409">
    <property type="entry name" value="IG"/>
    <property type="match status" value="2"/>
</dbReference>
<dbReference type="InterPro" id="IPR001879">
    <property type="entry name" value="GPCR_2_extracellular_dom"/>
</dbReference>
<accession>A0A8X6INP8</accession>
<dbReference type="OrthoDB" id="6425827at2759"/>
<dbReference type="Gene3D" id="4.10.1240.10">
    <property type="entry name" value="GPCR, family 2, extracellular hormone receptor domain"/>
    <property type="match status" value="1"/>
</dbReference>
<dbReference type="InterPro" id="IPR007110">
    <property type="entry name" value="Ig-like_dom"/>
</dbReference>
<evidence type="ECO:0000259" key="2">
    <source>
        <dbReference type="PROSITE" id="PS50835"/>
    </source>
</evidence>
<dbReference type="PROSITE" id="PS50835">
    <property type="entry name" value="IG_LIKE"/>
    <property type="match status" value="3"/>
</dbReference>